<evidence type="ECO:0000256" key="4">
    <source>
        <dbReference type="ARBA" id="ARBA00022490"/>
    </source>
</evidence>
<evidence type="ECO:0000256" key="10">
    <source>
        <dbReference type="ARBA" id="ARBA00026068"/>
    </source>
</evidence>
<evidence type="ECO:0000256" key="3">
    <source>
        <dbReference type="ARBA" id="ARBA00015195"/>
    </source>
</evidence>
<keyword evidence="7" id="KW-0717">Septation</keyword>
<evidence type="ECO:0000313" key="13">
    <source>
        <dbReference type="Proteomes" id="UP001556220"/>
    </source>
</evidence>
<keyword evidence="4" id="KW-0963">Cytoplasm</keyword>
<evidence type="ECO:0000256" key="2">
    <source>
        <dbReference type="ARBA" id="ARBA00010074"/>
    </source>
</evidence>
<evidence type="ECO:0000256" key="7">
    <source>
        <dbReference type="ARBA" id="ARBA00023210"/>
    </source>
</evidence>
<sequence length="116" mass="12877">MSTPGSNEPVALRLIDREFLIACAPEERDGLIEAAALLDRKMRELRANTRAPSFERLAVLAAVSMTHELLALRKQQGGHDQQAANRLATLRQRLEIALENADTQHRETVADLLPKA</sequence>
<proteinExistence type="inferred from homology"/>
<name>A0ABV3QHZ7_9GAMM</name>
<dbReference type="InterPro" id="IPR042233">
    <property type="entry name" value="Cell_div_ZapA_N"/>
</dbReference>
<evidence type="ECO:0000256" key="6">
    <source>
        <dbReference type="ARBA" id="ARBA00023054"/>
    </source>
</evidence>
<keyword evidence="8" id="KW-0131">Cell cycle</keyword>
<accession>A0ABV3QHZ7</accession>
<comment type="subcellular location">
    <subcellularLocation>
        <location evidence="1">Cytoplasm</location>
    </subcellularLocation>
</comment>
<comment type="caution">
    <text evidence="12">The sequence shown here is derived from an EMBL/GenBank/DDBJ whole genome shotgun (WGS) entry which is preliminary data.</text>
</comment>
<dbReference type="InterPro" id="IPR036192">
    <property type="entry name" value="Cell_div_ZapA-like_sf"/>
</dbReference>
<dbReference type="PANTHER" id="PTHR34981">
    <property type="entry name" value="CELL DIVISION PROTEIN ZAPA"/>
    <property type="match status" value="1"/>
</dbReference>
<protein>
    <recommendedName>
        <fullName evidence="3">Cell division protein ZapA</fullName>
    </recommendedName>
    <alternativeName>
        <fullName evidence="11">Z ring-associated protein ZapA</fullName>
    </alternativeName>
</protein>
<dbReference type="SUPFAM" id="SSF102829">
    <property type="entry name" value="Cell division protein ZapA-like"/>
    <property type="match status" value="1"/>
</dbReference>
<evidence type="ECO:0000256" key="8">
    <source>
        <dbReference type="ARBA" id="ARBA00023306"/>
    </source>
</evidence>
<evidence type="ECO:0000256" key="11">
    <source>
        <dbReference type="ARBA" id="ARBA00033158"/>
    </source>
</evidence>
<organism evidence="12 13">
    <name type="scientific">Rhodanobacter lycopersici</name>
    <dbReference type="NCBI Taxonomy" id="3162487"/>
    <lineage>
        <taxon>Bacteria</taxon>
        <taxon>Pseudomonadati</taxon>
        <taxon>Pseudomonadota</taxon>
        <taxon>Gammaproteobacteria</taxon>
        <taxon>Lysobacterales</taxon>
        <taxon>Rhodanobacteraceae</taxon>
        <taxon>Rhodanobacter</taxon>
    </lineage>
</organism>
<dbReference type="Proteomes" id="UP001556220">
    <property type="component" value="Unassembled WGS sequence"/>
</dbReference>
<dbReference type="GO" id="GO:0051301">
    <property type="term" value="P:cell division"/>
    <property type="evidence" value="ECO:0007669"/>
    <property type="project" value="UniProtKB-KW"/>
</dbReference>
<comment type="function">
    <text evidence="9">Activator of cell division through the inhibition of FtsZ GTPase activity, therefore promoting FtsZ assembly into bundles of protofilaments necessary for the formation of the division Z ring. It is recruited early at mid-cell but it is not essential for cell division.</text>
</comment>
<dbReference type="Pfam" id="PF05164">
    <property type="entry name" value="ZapA"/>
    <property type="match status" value="1"/>
</dbReference>
<dbReference type="EMBL" id="JBFOHK010000005">
    <property type="protein sequence ID" value="MEW9573466.1"/>
    <property type="molecule type" value="Genomic_DNA"/>
</dbReference>
<dbReference type="PANTHER" id="PTHR34981:SF1">
    <property type="entry name" value="CELL DIVISION PROTEIN ZAPA"/>
    <property type="match status" value="1"/>
</dbReference>
<dbReference type="RefSeq" id="WP_367855523.1">
    <property type="nucleotide sequence ID" value="NZ_JBFOHK010000005.1"/>
</dbReference>
<keyword evidence="6" id="KW-0175">Coiled coil</keyword>
<keyword evidence="5 12" id="KW-0132">Cell division</keyword>
<comment type="similarity">
    <text evidence="2">Belongs to the ZapA family. Type 1 subfamily.</text>
</comment>
<gene>
    <name evidence="12" type="ORF">ABQJ54_17055</name>
</gene>
<dbReference type="InterPro" id="IPR007838">
    <property type="entry name" value="Cell_div_ZapA-like"/>
</dbReference>
<dbReference type="Gene3D" id="1.20.5.50">
    <property type="match status" value="1"/>
</dbReference>
<comment type="subunit">
    <text evidence="10">Homodimer. Interacts with FtsZ.</text>
</comment>
<evidence type="ECO:0000256" key="1">
    <source>
        <dbReference type="ARBA" id="ARBA00004496"/>
    </source>
</evidence>
<reference evidence="12 13" key="1">
    <citation type="submission" date="2024-06" db="EMBL/GenBank/DDBJ databases">
        <authorList>
            <person name="Woo H."/>
        </authorList>
    </citation>
    <scope>NUCLEOTIDE SEQUENCE [LARGE SCALE GENOMIC DNA]</scope>
    <source>
        <strain evidence="12 13">Si-c</strain>
    </source>
</reference>
<evidence type="ECO:0000256" key="9">
    <source>
        <dbReference type="ARBA" id="ARBA00024910"/>
    </source>
</evidence>
<dbReference type="Gene3D" id="3.30.160.880">
    <property type="entry name" value="Cell division protein ZapA protomer, N-terminal domain"/>
    <property type="match status" value="1"/>
</dbReference>
<evidence type="ECO:0000256" key="5">
    <source>
        <dbReference type="ARBA" id="ARBA00022618"/>
    </source>
</evidence>
<keyword evidence="13" id="KW-1185">Reference proteome</keyword>
<evidence type="ECO:0000313" key="12">
    <source>
        <dbReference type="EMBL" id="MEW9573466.1"/>
    </source>
</evidence>